<organism evidence="4">
    <name type="scientific">Angiostrongylus costaricensis</name>
    <name type="common">Nematode worm</name>
    <dbReference type="NCBI Taxonomy" id="334426"/>
    <lineage>
        <taxon>Eukaryota</taxon>
        <taxon>Metazoa</taxon>
        <taxon>Ecdysozoa</taxon>
        <taxon>Nematoda</taxon>
        <taxon>Chromadorea</taxon>
        <taxon>Rhabditida</taxon>
        <taxon>Rhabditina</taxon>
        <taxon>Rhabditomorpha</taxon>
        <taxon>Strongyloidea</taxon>
        <taxon>Metastrongylidae</taxon>
        <taxon>Angiostrongylus</taxon>
    </lineage>
</organism>
<reference evidence="4" key="1">
    <citation type="submission" date="2017-02" db="UniProtKB">
        <authorList>
            <consortium name="WormBaseParasite"/>
        </authorList>
    </citation>
    <scope>IDENTIFICATION</scope>
</reference>
<protein>
    <submittedName>
        <fullName evidence="4">Activated RNA polymerase II transcriptional coactivator p15</fullName>
    </submittedName>
</protein>
<evidence type="ECO:0000313" key="3">
    <source>
        <dbReference type="Proteomes" id="UP000267027"/>
    </source>
</evidence>
<dbReference type="AlphaFoldDB" id="A0A0R3PJC4"/>
<keyword evidence="3" id="KW-1185">Reference proteome</keyword>
<evidence type="ECO:0000256" key="1">
    <source>
        <dbReference type="SAM" id="MobiDB-lite"/>
    </source>
</evidence>
<evidence type="ECO:0000313" key="4">
    <source>
        <dbReference type="WBParaSite" id="ACOC_0000454301-mRNA-1"/>
    </source>
</evidence>
<name>A0A0R3PJC4_ANGCS</name>
<feature type="region of interest" description="Disordered" evidence="1">
    <location>
        <begin position="1"/>
        <end position="72"/>
    </location>
</feature>
<proteinExistence type="predicted"/>
<sequence length="159" mass="18239">MAKLAKPEKWGYVMARRTSEDGSSKYPSKKMPRPGGSDGVKDKGKDKESTKKSHEKEKPMEKNEPKSQTEFVDSTSKKFIKGYVLHVTLSCTMFRKHSVRPTDELKLLQDSLTHFFTPSAGRRCRQPPRKFDESGVNSDDSVQPSTFWVLPFFFLFVKK</sequence>
<reference evidence="2 3" key="2">
    <citation type="submission" date="2018-11" db="EMBL/GenBank/DDBJ databases">
        <authorList>
            <consortium name="Pathogen Informatics"/>
        </authorList>
    </citation>
    <scope>NUCLEOTIDE SEQUENCE [LARGE SCALE GENOMIC DNA]</scope>
    <source>
        <strain evidence="2 3">Costa Rica</strain>
    </source>
</reference>
<accession>A0A0R3PJC4</accession>
<gene>
    <name evidence="2" type="ORF">ACOC_LOCUS4544</name>
</gene>
<dbReference type="EMBL" id="UYYA01003819">
    <property type="protein sequence ID" value="VDM56129.1"/>
    <property type="molecule type" value="Genomic_DNA"/>
</dbReference>
<dbReference type="Proteomes" id="UP000267027">
    <property type="component" value="Unassembled WGS sequence"/>
</dbReference>
<dbReference type="WBParaSite" id="ACOC_0000454301-mRNA-1">
    <property type="protein sequence ID" value="ACOC_0000454301-mRNA-1"/>
    <property type="gene ID" value="ACOC_0000454301"/>
</dbReference>
<dbReference type="OrthoDB" id="5863193at2759"/>
<feature type="compositionally biased region" description="Basic and acidic residues" evidence="1">
    <location>
        <begin position="39"/>
        <end position="67"/>
    </location>
</feature>
<evidence type="ECO:0000313" key="2">
    <source>
        <dbReference type="EMBL" id="VDM56129.1"/>
    </source>
</evidence>